<keyword evidence="3" id="KW-1185">Reference proteome</keyword>
<dbReference type="GO" id="GO:0016787">
    <property type="term" value="F:hydrolase activity"/>
    <property type="evidence" value="ECO:0007669"/>
    <property type="project" value="UniProtKB-KW"/>
</dbReference>
<dbReference type="InterPro" id="IPR006439">
    <property type="entry name" value="HAD-SF_hydro_IA"/>
</dbReference>
<accession>A0A061DQ30</accession>
<dbReference type="Proteomes" id="UP000026915">
    <property type="component" value="Chromosome 1"/>
</dbReference>
<dbReference type="EMBL" id="CM001879">
    <property type="protein sequence ID" value="EOX92063.1"/>
    <property type="molecule type" value="Genomic_DNA"/>
</dbReference>
<feature type="region of interest" description="Disordered" evidence="1">
    <location>
        <begin position="1"/>
        <end position="33"/>
    </location>
</feature>
<dbReference type="NCBIfam" id="TIGR01509">
    <property type="entry name" value="HAD-SF-IA-v3"/>
    <property type="match status" value="1"/>
</dbReference>
<gene>
    <name evidence="2" type="ORF">TCM_001078</name>
</gene>
<feature type="compositionally biased region" description="Basic and acidic residues" evidence="1">
    <location>
        <begin position="1"/>
        <end position="10"/>
    </location>
</feature>
<dbReference type="Gramene" id="EOX92063">
    <property type="protein sequence ID" value="EOX92063"/>
    <property type="gene ID" value="TCM_001078"/>
</dbReference>
<dbReference type="Pfam" id="PF13419">
    <property type="entry name" value="HAD_2"/>
    <property type="match status" value="1"/>
</dbReference>
<dbReference type="InterPro" id="IPR036412">
    <property type="entry name" value="HAD-like_sf"/>
</dbReference>
<proteinExistence type="predicted"/>
<feature type="non-terminal residue" evidence="2">
    <location>
        <position position="1"/>
    </location>
</feature>
<feature type="compositionally biased region" description="Polar residues" evidence="1">
    <location>
        <begin position="11"/>
        <end position="33"/>
    </location>
</feature>
<dbReference type="InterPro" id="IPR023214">
    <property type="entry name" value="HAD_sf"/>
</dbReference>
<evidence type="ECO:0000313" key="3">
    <source>
        <dbReference type="Proteomes" id="UP000026915"/>
    </source>
</evidence>
<dbReference type="Gene3D" id="3.40.50.1000">
    <property type="entry name" value="HAD superfamily/HAD-like"/>
    <property type="match status" value="1"/>
</dbReference>
<dbReference type="InterPro" id="IPR044999">
    <property type="entry name" value="CbbY-like"/>
</dbReference>
<sequence>VRKLPGDIHSHTNQTRQISPPQLKNQNSPLYTNHSSQAMASHSTLLFSPPNLSPKFSSLFHYSLQSLTFQTKKPSSLSLTNTRKRRQLSVSVVSASHSLQALILDCDGVILESEHLHRQAYNDAFSHFNVRCPPSSQPLNWVPEFYDVLQNRIGGGKPKMRGDDVKEKKPDPSIYLTAAKRLGVSEKDCLVVEDSVIGLQAATKAGMACVITYTSSTADQDFKGSIAIYPDLSNVRLSDLELLLQNVAAAN</sequence>
<organism evidence="2 3">
    <name type="scientific">Theobroma cacao</name>
    <name type="common">Cacao</name>
    <name type="synonym">Cocoa</name>
    <dbReference type="NCBI Taxonomy" id="3641"/>
    <lineage>
        <taxon>Eukaryota</taxon>
        <taxon>Viridiplantae</taxon>
        <taxon>Streptophyta</taxon>
        <taxon>Embryophyta</taxon>
        <taxon>Tracheophyta</taxon>
        <taxon>Spermatophyta</taxon>
        <taxon>Magnoliopsida</taxon>
        <taxon>eudicotyledons</taxon>
        <taxon>Gunneridae</taxon>
        <taxon>Pentapetalae</taxon>
        <taxon>rosids</taxon>
        <taxon>malvids</taxon>
        <taxon>Malvales</taxon>
        <taxon>Malvaceae</taxon>
        <taxon>Byttnerioideae</taxon>
        <taxon>Theobroma</taxon>
    </lineage>
</organism>
<dbReference type="InterPro" id="IPR041492">
    <property type="entry name" value="HAD_2"/>
</dbReference>
<protein>
    <submittedName>
        <fullName evidence="2">Haloacid dehalogenase-like hydrolase superfamily protein isoform 3</fullName>
    </submittedName>
</protein>
<reference evidence="2 3" key="1">
    <citation type="journal article" date="2013" name="Genome Biol.">
        <title>The genome sequence of the most widely cultivated cacao type and its use to identify candidate genes regulating pod color.</title>
        <authorList>
            <person name="Motamayor J.C."/>
            <person name="Mockaitis K."/>
            <person name="Schmutz J."/>
            <person name="Haiminen N."/>
            <person name="Iii D.L."/>
            <person name="Cornejo O."/>
            <person name="Findley S.D."/>
            <person name="Zheng P."/>
            <person name="Utro F."/>
            <person name="Royaert S."/>
            <person name="Saski C."/>
            <person name="Jenkins J."/>
            <person name="Podicheti R."/>
            <person name="Zhao M."/>
            <person name="Scheffler B.E."/>
            <person name="Stack J.C."/>
            <person name="Feltus F.A."/>
            <person name="Mustiga G.M."/>
            <person name="Amores F."/>
            <person name="Phillips W."/>
            <person name="Marelli J.P."/>
            <person name="May G.D."/>
            <person name="Shapiro H."/>
            <person name="Ma J."/>
            <person name="Bustamante C.D."/>
            <person name="Schnell R.J."/>
            <person name="Main D."/>
            <person name="Gilbert D."/>
            <person name="Parida L."/>
            <person name="Kuhn D.N."/>
        </authorList>
    </citation>
    <scope>NUCLEOTIDE SEQUENCE [LARGE SCALE GENOMIC DNA]</scope>
    <source>
        <strain evidence="3">cv. Matina 1-6</strain>
    </source>
</reference>
<evidence type="ECO:0000313" key="2">
    <source>
        <dbReference type="EMBL" id="EOX92063.1"/>
    </source>
</evidence>
<evidence type="ECO:0000256" key="1">
    <source>
        <dbReference type="SAM" id="MobiDB-lite"/>
    </source>
</evidence>
<keyword evidence="2" id="KW-0378">Hydrolase</keyword>
<dbReference type="HOGENOM" id="CLU_1109422_0_0_1"/>
<dbReference type="SUPFAM" id="SSF56784">
    <property type="entry name" value="HAD-like"/>
    <property type="match status" value="1"/>
</dbReference>
<dbReference type="AlphaFoldDB" id="A0A061DQ30"/>
<dbReference type="PANTHER" id="PTHR42896:SF4">
    <property type="entry name" value="OS08G0485900 PROTEIN"/>
    <property type="match status" value="1"/>
</dbReference>
<dbReference type="PANTHER" id="PTHR42896">
    <property type="entry name" value="XYLULOSE-1,5-BISPHOSPHATE (XUBP) PHOSPHATASE"/>
    <property type="match status" value="1"/>
</dbReference>
<name>A0A061DQ30_THECC</name>